<comment type="caution">
    <text evidence="1">The sequence shown here is derived from an EMBL/GenBank/DDBJ whole genome shotgun (WGS) entry which is preliminary data.</text>
</comment>
<gene>
    <name evidence="1" type="ORF">PAPOLLO_LOCUS25338</name>
</gene>
<evidence type="ECO:0000313" key="1">
    <source>
        <dbReference type="EMBL" id="CAG5052390.1"/>
    </source>
</evidence>
<dbReference type="AlphaFoldDB" id="A0A8S3YA52"/>
<accession>A0A8S3YA52</accession>
<keyword evidence="2" id="KW-1185">Reference proteome</keyword>
<proteinExistence type="predicted"/>
<reference evidence="1" key="1">
    <citation type="submission" date="2021-04" db="EMBL/GenBank/DDBJ databases">
        <authorList>
            <person name="Tunstrom K."/>
        </authorList>
    </citation>
    <scope>NUCLEOTIDE SEQUENCE</scope>
</reference>
<evidence type="ECO:0000313" key="2">
    <source>
        <dbReference type="Proteomes" id="UP000691718"/>
    </source>
</evidence>
<name>A0A8S3YA52_PARAO</name>
<protein>
    <submittedName>
        <fullName evidence="1">(apollo) hypothetical protein</fullName>
    </submittedName>
</protein>
<sequence length="211" mass="24128">MISVNRSLQEIFGFDDQQPRPSHQGHASVCLLCWCSILRRQSEIILRNNPRDLHQLMFTITEHRVAPRQVTETDKVFWLRIQREAHHTHEVNRPQSVTEELSTADMPILAEVQPSVSNEEVSRTPNGLTLPDYRGAANNNNRCVFSNCNSTTLHGISDKLRAIVLSNHNFYIPKLARVCSENLSSNLWETLYDSANSLDTFTADQVTHVFF</sequence>
<organism evidence="1 2">
    <name type="scientific">Parnassius apollo</name>
    <name type="common">Apollo butterfly</name>
    <name type="synonym">Papilio apollo</name>
    <dbReference type="NCBI Taxonomy" id="110799"/>
    <lineage>
        <taxon>Eukaryota</taxon>
        <taxon>Metazoa</taxon>
        <taxon>Ecdysozoa</taxon>
        <taxon>Arthropoda</taxon>
        <taxon>Hexapoda</taxon>
        <taxon>Insecta</taxon>
        <taxon>Pterygota</taxon>
        <taxon>Neoptera</taxon>
        <taxon>Endopterygota</taxon>
        <taxon>Lepidoptera</taxon>
        <taxon>Glossata</taxon>
        <taxon>Ditrysia</taxon>
        <taxon>Papilionoidea</taxon>
        <taxon>Papilionidae</taxon>
        <taxon>Parnassiinae</taxon>
        <taxon>Parnassini</taxon>
        <taxon>Parnassius</taxon>
        <taxon>Parnassius</taxon>
    </lineage>
</organism>
<dbReference type="OrthoDB" id="10046738at2759"/>
<dbReference type="EMBL" id="CAJQZP010001522">
    <property type="protein sequence ID" value="CAG5052390.1"/>
    <property type="molecule type" value="Genomic_DNA"/>
</dbReference>
<dbReference type="Proteomes" id="UP000691718">
    <property type="component" value="Unassembled WGS sequence"/>
</dbReference>